<dbReference type="Proteomes" id="UP000826195">
    <property type="component" value="Unassembled WGS sequence"/>
</dbReference>
<evidence type="ECO:0000313" key="2">
    <source>
        <dbReference type="EMBL" id="KAH0554543.1"/>
    </source>
</evidence>
<proteinExistence type="predicted"/>
<evidence type="ECO:0000256" key="1">
    <source>
        <dbReference type="SAM" id="MobiDB-lite"/>
    </source>
</evidence>
<name>A0AAV7ILJ6_COTGL</name>
<dbReference type="AlphaFoldDB" id="A0AAV7ILJ6"/>
<protein>
    <submittedName>
        <fullName evidence="2">Uncharacterized protein</fullName>
    </submittedName>
</protein>
<dbReference type="EMBL" id="JAHXZJ010001119">
    <property type="protein sequence ID" value="KAH0554543.1"/>
    <property type="molecule type" value="Genomic_DNA"/>
</dbReference>
<evidence type="ECO:0000313" key="3">
    <source>
        <dbReference type="Proteomes" id="UP000826195"/>
    </source>
</evidence>
<accession>A0AAV7ILJ6</accession>
<organism evidence="2 3">
    <name type="scientific">Cotesia glomerata</name>
    <name type="common">Lepidopteran parasitic wasp</name>
    <name type="synonym">Apanteles glomeratus</name>
    <dbReference type="NCBI Taxonomy" id="32391"/>
    <lineage>
        <taxon>Eukaryota</taxon>
        <taxon>Metazoa</taxon>
        <taxon>Ecdysozoa</taxon>
        <taxon>Arthropoda</taxon>
        <taxon>Hexapoda</taxon>
        <taxon>Insecta</taxon>
        <taxon>Pterygota</taxon>
        <taxon>Neoptera</taxon>
        <taxon>Endopterygota</taxon>
        <taxon>Hymenoptera</taxon>
        <taxon>Apocrita</taxon>
        <taxon>Ichneumonoidea</taxon>
        <taxon>Braconidae</taxon>
        <taxon>Microgastrinae</taxon>
        <taxon>Cotesia</taxon>
    </lineage>
</organism>
<comment type="caution">
    <text evidence="2">The sequence shown here is derived from an EMBL/GenBank/DDBJ whole genome shotgun (WGS) entry which is preliminary data.</text>
</comment>
<reference evidence="2 3" key="1">
    <citation type="journal article" date="2021" name="J. Hered.">
        <title>A chromosome-level genome assembly of the parasitoid wasp, Cotesia glomerata (Hymenoptera: Braconidae).</title>
        <authorList>
            <person name="Pinto B.J."/>
            <person name="Weis J.J."/>
            <person name="Gamble T."/>
            <person name="Ode P.J."/>
            <person name="Paul R."/>
            <person name="Zaspel J.M."/>
        </authorList>
    </citation>
    <scope>NUCLEOTIDE SEQUENCE [LARGE SCALE GENOMIC DNA]</scope>
    <source>
        <strain evidence="2">CgM1</strain>
    </source>
</reference>
<gene>
    <name evidence="2" type="ORF">KQX54_011228</name>
</gene>
<keyword evidence="3" id="KW-1185">Reference proteome</keyword>
<feature type="region of interest" description="Disordered" evidence="1">
    <location>
        <begin position="35"/>
        <end position="60"/>
    </location>
</feature>
<sequence length="126" mass="14248">MVWKEVDDAIKDFLLCSNLSKPCSLAPTMRVRKILEKNNKDTNKNDKTTDKNNKDKPSEKIQQKIIDIIPNPDQNESILGQGELNAIYEAEIDSDGDEDSERFGNFIERLIGNIASLYPMVTTFGV</sequence>